<dbReference type="EMBL" id="PHFL01000068">
    <property type="protein sequence ID" value="RFM23236.1"/>
    <property type="molecule type" value="Genomic_DNA"/>
</dbReference>
<dbReference type="Proteomes" id="UP000266389">
    <property type="component" value="Unassembled WGS sequence"/>
</dbReference>
<evidence type="ECO:0000313" key="2">
    <source>
        <dbReference type="Proteomes" id="UP000266389"/>
    </source>
</evidence>
<gene>
    <name evidence="1" type="ORF">D0433_12215</name>
</gene>
<organism evidence="1 2">
    <name type="scientific">Candidatus Thermochlorobacter aerophilus</name>
    <dbReference type="NCBI Taxonomy" id="1868324"/>
    <lineage>
        <taxon>Bacteria</taxon>
        <taxon>Pseudomonadati</taxon>
        <taxon>Chlorobiota</taxon>
        <taxon>Chlorobiia</taxon>
        <taxon>Chlorobiales</taxon>
        <taxon>Candidatus Thermochlorobacteriaceae</taxon>
        <taxon>Candidatus Thermochlorobacter</taxon>
    </lineage>
</organism>
<comment type="caution">
    <text evidence="1">The sequence shown here is derived from an EMBL/GenBank/DDBJ whole genome shotgun (WGS) entry which is preliminary data.</text>
</comment>
<reference evidence="1 2" key="1">
    <citation type="journal article" date="2011" name="ISME J.">
        <title>Community ecology of hot spring cyanobacterial mats: predominant populations and their functional potential.</title>
        <authorList>
            <person name="Klatt C.G."/>
            <person name="Wood J.M."/>
            <person name="Rusch D.B."/>
            <person name="Bateson M.M."/>
            <person name="Hamamura N."/>
            <person name="Heidelberg J.F."/>
            <person name="Grossman A.R."/>
            <person name="Bhaya D."/>
            <person name="Cohan F.M."/>
            <person name="Kuhl M."/>
            <person name="Bryant D.A."/>
            <person name="Ward D.M."/>
        </authorList>
    </citation>
    <scope>NUCLEOTIDE SEQUENCE [LARGE SCALE GENOMIC DNA]</scope>
    <source>
        <strain evidence="1">OS</strain>
    </source>
</reference>
<sequence>MPIKSKVFFGVDLAGRIDEPTGIAAISDKRELILVNTVKPDIAIKNYIEYHRPILVGIDAPLSLPSGRYGTYASRKCDRDLAILGIPTFATSMLAQLAFRAISLRKHLENKCETIEIYPQATKVRLGLIQNGKKDSLDSREFLQTKLSRFVKNVPRTSKVLFSDHELDAILAAYTAYLHYHKLTEGIGDSQEGLIYVPIPDAQKKLATL</sequence>
<dbReference type="InterPro" id="IPR007362">
    <property type="entry name" value="DUF429"/>
</dbReference>
<accession>A0A395LXB7</accession>
<proteinExistence type="predicted"/>
<name>A0A395LXB7_9BACT</name>
<evidence type="ECO:0000313" key="1">
    <source>
        <dbReference type="EMBL" id="RFM23236.1"/>
    </source>
</evidence>
<dbReference type="Pfam" id="PF04250">
    <property type="entry name" value="DUF429"/>
    <property type="match status" value="1"/>
</dbReference>
<dbReference type="AlphaFoldDB" id="A0A395LXB7"/>
<protein>
    <submittedName>
        <fullName evidence="1">DUF429 domain-containing protein</fullName>
    </submittedName>
</protein>